<sequence>MWKIQPLDIVRRRKNSRSPEADITLGQRRCQTKIRTHKDRNKKERQHSKTFDSLMFREHHNHQYSCESERRSQKIKLCKSLPPRVSLGPAHVPYSRSCLFMLRSYRLECYVYDFPLNSMKVYSMLCIKYFPQ</sequence>
<organism evidence="1 2">
    <name type="scientific">Cuscuta epithymum</name>
    <dbReference type="NCBI Taxonomy" id="186058"/>
    <lineage>
        <taxon>Eukaryota</taxon>
        <taxon>Viridiplantae</taxon>
        <taxon>Streptophyta</taxon>
        <taxon>Embryophyta</taxon>
        <taxon>Tracheophyta</taxon>
        <taxon>Spermatophyta</taxon>
        <taxon>Magnoliopsida</taxon>
        <taxon>eudicotyledons</taxon>
        <taxon>Gunneridae</taxon>
        <taxon>Pentapetalae</taxon>
        <taxon>asterids</taxon>
        <taxon>lamiids</taxon>
        <taxon>Solanales</taxon>
        <taxon>Convolvulaceae</taxon>
        <taxon>Cuscuteae</taxon>
        <taxon>Cuscuta</taxon>
        <taxon>Cuscuta subgen. Cuscuta</taxon>
    </lineage>
</organism>
<dbReference type="AlphaFoldDB" id="A0AAV0DF64"/>
<accession>A0AAV0DF64</accession>
<name>A0AAV0DF64_9ASTE</name>
<evidence type="ECO:0000313" key="1">
    <source>
        <dbReference type="EMBL" id="CAH9095861.1"/>
    </source>
</evidence>
<dbReference type="EMBL" id="CAMAPF010000085">
    <property type="protein sequence ID" value="CAH9095861.1"/>
    <property type="molecule type" value="Genomic_DNA"/>
</dbReference>
<keyword evidence="2" id="KW-1185">Reference proteome</keyword>
<comment type="caution">
    <text evidence="1">The sequence shown here is derived from an EMBL/GenBank/DDBJ whole genome shotgun (WGS) entry which is preliminary data.</text>
</comment>
<gene>
    <name evidence="1" type="ORF">CEPIT_LOCUS13480</name>
</gene>
<reference evidence="1" key="1">
    <citation type="submission" date="2022-07" db="EMBL/GenBank/DDBJ databases">
        <authorList>
            <person name="Macas J."/>
            <person name="Novak P."/>
            <person name="Neumann P."/>
        </authorList>
    </citation>
    <scope>NUCLEOTIDE SEQUENCE</scope>
</reference>
<dbReference type="Proteomes" id="UP001152523">
    <property type="component" value="Unassembled WGS sequence"/>
</dbReference>
<proteinExistence type="predicted"/>
<evidence type="ECO:0000313" key="2">
    <source>
        <dbReference type="Proteomes" id="UP001152523"/>
    </source>
</evidence>
<protein>
    <submittedName>
        <fullName evidence="1">Uncharacterized protein</fullName>
    </submittedName>
</protein>